<gene>
    <name evidence="2" type="ORF">AWB75_05082</name>
</gene>
<evidence type="ECO:0000256" key="1">
    <source>
        <dbReference type="ARBA" id="ARBA00006484"/>
    </source>
</evidence>
<accession>A0A158CG93</accession>
<dbReference type="GO" id="GO:0016616">
    <property type="term" value="F:oxidoreductase activity, acting on the CH-OH group of donors, NAD or NADP as acceptor"/>
    <property type="evidence" value="ECO:0007669"/>
    <property type="project" value="TreeGrafter"/>
</dbReference>
<dbReference type="EMBL" id="FCOF02000030">
    <property type="protein sequence ID" value="SAK81281.1"/>
    <property type="molecule type" value="Genomic_DNA"/>
</dbReference>
<organism evidence="2 3">
    <name type="scientific">Caballeronia catudaia</name>
    <dbReference type="NCBI Taxonomy" id="1777136"/>
    <lineage>
        <taxon>Bacteria</taxon>
        <taxon>Pseudomonadati</taxon>
        <taxon>Pseudomonadota</taxon>
        <taxon>Betaproteobacteria</taxon>
        <taxon>Burkholderiales</taxon>
        <taxon>Burkholderiaceae</taxon>
        <taxon>Caballeronia</taxon>
    </lineage>
</organism>
<dbReference type="SUPFAM" id="SSF51735">
    <property type="entry name" value="NAD(P)-binding Rossmann-fold domains"/>
    <property type="match status" value="1"/>
</dbReference>
<evidence type="ECO:0000313" key="2">
    <source>
        <dbReference type="EMBL" id="SAK81281.1"/>
    </source>
</evidence>
<evidence type="ECO:0000313" key="3">
    <source>
        <dbReference type="Proteomes" id="UP000054870"/>
    </source>
</evidence>
<sequence length="267" mass="28240">MATSSPVLTPRGERPLALVTGARRGIGASIAIELAQRGFDLALLDIDDDGAHETMAAAESHGVRARFYRHDLADSAAHRALVERIVADCGPVACLVNNAGVSAEQRGDLLELNEQSYDRVVDINMRGTFFLTQAVARHMAAHAGAQDGYARSIVTVSSVSAELASTERGEYCMSKAGLGMLTRLFALRLAPLGIGVFEVRPGIIRTPMTEGVAARYDERIADGIVPMRRWGVPQDVASAVAALASGQMAFATGSVLNIDGALSVPRL</sequence>
<dbReference type="FunFam" id="3.40.50.720:FF:000084">
    <property type="entry name" value="Short-chain dehydrogenase reductase"/>
    <property type="match status" value="1"/>
</dbReference>
<dbReference type="InterPro" id="IPR002347">
    <property type="entry name" value="SDR_fam"/>
</dbReference>
<dbReference type="InterPro" id="IPR020904">
    <property type="entry name" value="Sc_DH/Rdtase_CS"/>
</dbReference>
<keyword evidence="3" id="KW-1185">Reference proteome</keyword>
<protein>
    <submittedName>
        <fullName evidence="2">3-ketoacyl-ACP reductase</fullName>
    </submittedName>
</protein>
<dbReference type="NCBIfam" id="NF009386">
    <property type="entry name" value="PRK12745.1"/>
    <property type="match status" value="1"/>
</dbReference>
<name>A0A158CG93_9BURK</name>
<dbReference type="PRINTS" id="PR00080">
    <property type="entry name" value="SDRFAMILY"/>
</dbReference>
<dbReference type="Gene3D" id="3.40.50.720">
    <property type="entry name" value="NAD(P)-binding Rossmann-like Domain"/>
    <property type="match status" value="1"/>
</dbReference>
<dbReference type="PRINTS" id="PR00081">
    <property type="entry name" value="GDHRDH"/>
</dbReference>
<dbReference type="InterPro" id="IPR036291">
    <property type="entry name" value="NAD(P)-bd_dom_sf"/>
</dbReference>
<dbReference type="PROSITE" id="PS00061">
    <property type="entry name" value="ADH_SHORT"/>
    <property type="match status" value="1"/>
</dbReference>
<dbReference type="Pfam" id="PF13561">
    <property type="entry name" value="adh_short_C2"/>
    <property type="match status" value="1"/>
</dbReference>
<dbReference type="Proteomes" id="UP000054870">
    <property type="component" value="Unassembled WGS sequence"/>
</dbReference>
<reference evidence="2" key="1">
    <citation type="submission" date="2016-01" db="EMBL/GenBank/DDBJ databases">
        <authorList>
            <person name="Peeters C."/>
        </authorList>
    </citation>
    <scope>NUCLEOTIDE SEQUENCE [LARGE SCALE GENOMIC DNA]</scope>
    <source>
        <strain evidence="2">LMG 29318</strain>
    </source>
</reference>
<comment type="caution">
    <text evidence="2">The sequence shown here is derived from an EMBL/GenBank/DDBJ whole genome shotgun (WGS) entry which is preliminary data.</text>
</comment>
<dbReference type="AlphaFoldDB" id="A0A158CG93"/>
<dbReference type="PANTHER" id="PTHR42760">
    <property type="entry name" value="SHORT-CHAIN DEHYDROGENASES/REDUCTASES FAMILY MEMBER"/>
    <property type="match status" value="1"/>
</dbReference>
<comment type="similarity">
    <text evidence="1">Belongs to the short-chain dehydrogenases/reductases (SDR) family.</text>
</comment>
<dbReference type="PANTHER" id="PTHR42760:SF123">
    <property type="entry name" value="OXIDOREDUCTASE"/>
    <property type="match status" value="1"/>
</dbReference>
<dbReference type="OrthoDB" id="9806974at2"/>
<dbReference type="GO" id="GO:0030497">
    <property type="term" value="P:fatty acid elongation"/>
    <property type="evidence" value="ECO:0007669"/>
    <property type="project" value="TreeGrafter"/>
</dbReference>
<dbReference type="RefSeq" id="WP_061126823.1">
    <property type="nucleotide sequence ID" value="NZ_FCOF02000030.1"/>
</dbReference>
<proteinExistence type="inferred from homology"/>